<dbReference type="PANTHER" id="PTHR11133:SF22">
    <property type="entry name" value="ALPHA-AMINOADIPIC SEMIALDEHYDE SYNTHASE, MITOCHONDRIAL"/>
    <property type="match status" value="1"/>
</dbReference>
<evidence type="ECO:0000313" key="4">
    <source>
        <dbReference type="EMBL" id="GGH85324.1"/>
    </source>
</evidence>
<protein>
    <submittedName>
        <fullName evidence="4">Saccharopine dehydrogenase</fullName>
    </submittedName>
</protein>
<keyword evidence="5" id="KW-1185">Reference proteome</keyword>
<dbReference type="EMBL" id="BMGY01000015">
    <property type="protein sequence ID" value="GGH85324.1"/>
    <property type="molecule type" value="Genomic_DNA"/>
</dbReference>
<dbReference type="SUPFAM" id="SSF51735">
    <property type="entry name" value="NAD(P)-binding Rossmann-fold domains"/>
    <property type="match status" value="1"/>
</dbReference>
<dbReference type="InterPro" id="IPR051168">
    <property type="entry name" value="AASS"/>
</dbReference>
<proteinExistence type="predicted"/>
<keyword evidence="1" id="KW-0560">Oxidoreductase</keyword>
<evidence type="ECO:0000259" key="3">
    <source>
        <dbReference type="Pfam" id="PF16653"/>
    </source>
</evidence>
<gene>
    <name evidence="4" type="ORF">GCM10011495_19290</name>
</gene>
<dbReference type="InterPro" id="IPR032095">
    <property type="entry name" value="Sacchrp_dh-like_C"/>
</dbReference>
<dbReference type="Gene3D" id="3.30.360.10">
    <property type="entry name" value="Dihydrodipicolinate Reductase, domain 2"/>
    <property type="match status" value="1"/>
</dbReference>
<comment type="caution">
    <text evidence="4">The sequence shown here is derived from an EMBL/GenBank/DDBJ whole genome shotgun (WGS) entry which is preliminary data.</text>
</comment>
<accession>A0ABQ2A4Q3</accession>
<organism evidence="4 5">
    <name type="scientific">Hymenobacter frigidus</name>
    <dbReference type="NCBI Taxonomy" id="1524095"/>
    <lineage>
        <taxon>Bacteria</taxon>
        <taxon>Pseudomonadati</taxon>
        <taxon>Bacteroidota</taxon>
        <taxon>Cytophagia</taxon>
        <taxon>Cytophagales</taxon>
        <taxon>Hymenobacteraceae</taxon>
        <taxon>Hymenobacter</taxon>
    </lineage>
</organism>
<sequence length="467" mass="51261">MGGSFLILQQSIVAFYFCRMTSRLLLLGAGRSASSLIQYLLRHAPTENWFLTVADVNPAHLVPVLAAHSEYARAVPFDLADEAGLEALVSQADAVISMLPATLHPVVARACVRHGRHLATASYVSPEIRALHDDAVAAGVTLLMECGLDPGLDHMSAMRAIEHIRTRGGVITSFKSYCGGLLAPAAEGDNPWKYKFTWNPRNVVLAGQSTAKFLENGRLRFIPYQQLFARTESLTVPEHGEFEGYANRDSLSYRAPYGLDDVPTILRGTLRRPGYCAAWHALVRLGLTDDSVNLDNPETMTWAELVAAYLPATQVPHLDLSQRVATYLGLNPAGEEIGRLSWLGLFSDRLVGHAHATPAQLLERLLSEKWQLQPHDHDLIVMQHQFEFELNGATHRLTSSLAVVGDDATHTGMAKTVGLPLGMAVRRLLRGEVAQRGVLIPVGADLYEPILEELAADYGIRFSEEEH</sequence>
<dbReference type="Proteomes" id="UP000637774">
    <property type="component" value="Unassembled WGS sequence"/>
</dbReference>
<dbReference type="PANTHER" id="PTHR11133">
    <property type="entry name" value="SACCHAROPINE DEHYDROGENASE"/>
    <property type="match status" value="1"/>
</dbReference>
<dbReference type="Pfam" id="PF16653">
    <property type="entry name" value="Sacchrp_dh_C"/>
    <property type="match status" value="1"/>
</dbReference>
<dbReference type="Gene3D" id="3.40.50.720">
    <property type="entry name" value="NAD(P)-binding Rossmann-like Domain"/>
    <property type="match status" value="1"/>
</dbReference>
<name>A0ABQ2A4Q3_9BACT</name>
<evidence type="ECO:0000313" key="5">
    <source>
        <dbReference type="Proteomes" id="UP000637774"/>
    </source>
</evidence>
<dbReference type="InterPro" id="IPR036291">
    <property type="entry name" value="NAD(P)-bd_dom_sf"/>
</dbReference>
<dbReference type="InterPro" id="IPR005097">
    <property type="entry name" value="Sacchrp_dh_NADP-bd"/>
</dbReference>
<feature type="domain" description="Saccharopine dehydrogenase NADP binding" evidence="2">
    <location>
        <begin position="25"/>
        <end position="143"/>
    </location>
</feature>
<feature type="domain" description="Saccharopine dehydrogenase-like C-terminal" evidence="3">
    <location>
        <begin position="147"/>
        <end position="460"/>
    </location>
</feature>
<dbReference type="Gene3D" id="1.10.1870.10">
    <property type="entry name" value="Domain 3, Saccharopine reductase"/>
    <property type="match status" value="1"/>
</dbReference>
<dbReference type="Pfam" id="PF03435">
    <property type="entry name" value="Sacchrp_dh_NADP"/>
    <property type="match status" value="1"/>
</dbReference>
<reference evidence="5" key="1">
    <citation type="journal article" date="2019" name="Int. J. Syst. Evol. Microbiol.">
        <title>The Global Catalogue of Microorganisms (GCM) 10K type strain sequencing project: providing services to taxonomists for standard genome sequencing and annotation.</title>
        <authorList>
            <consortium name="The Broad Institute Genomics Platform"/>
            <consortium name="The Broad Institute Genome Sequencing Center for Infectious Disease"/>
            <person name="Wu L."/>
            <person name="Ma J."/>
        </authorList>
    </citation>
    <scope>NUCLEOTIDE SEQUENCE [LARGE SCALE GENOMIC DNA]</scope>
    <source>
        <strain evidence="5">CGMCC 1.14966</strain>
    </source>
</reference>
<dbReference type="SUPFAM" id="SSF55347">
    <property type="entry name" value="Glyceraldehyde-3-phosphate dehydrogenase-like, C-terminal domain"/>
    <property type="match status" value="1"/>
</dbReference>
<evidence type="ECO:0000259" key="2">
    <source>
        <dbReference type="Pfam" id="PF03435"/>
    </source>
</evidence>
<evidence type="ECO:0000256" key="1">
    <source>
        <dbReference type="ARBA" id="ARBA00023002"/>
    </source>
</evidence>